<feature type="transmembrane region" description="Helical" evidence="1">
    <location>
        <begin position="584"/>
        <end position="603"/>
    </location>
</feature>
<accession>A0ABN9VV01</accession>
<sequence>PGAGVQERRGIPFGPLLRRGLAFLLGWDARAGAGVVAVGALRQKRPRRAPGRTGWRPCLAPRYVWDYLLWPAAAAFLGGLALYPFAAQMVAANLDKVALEIVRGDVSQFMQNFFNYNGLLFSFFASTTYSFLYGQQESLYLAMYAEVSEARSLVEQLTLVSQGRPKYKALLESMQIYMQELLLGVRYGCPPAVLLSAKPVNDPLENILYLTSIGTPSVVYDTVRSLRQARGARLGATQRKLPDEHFVLLCVLGALELLVFPLLGAGMAGYEEPGLASAPGHLLSVQACIFAALAAGVVLTLQIIQDLRSPTAGLYSLDVILEKMVQGMREELDRRIRCAPKGVAPGVTASEVQQLTASLEAGSGDLAEARSEGLLRSQLQQLPEPGLDAASWASFQPMGDGSAATKLLQTAGVATLCALVYPLVVDLLEPLISKEALLAIREDNNAQWLQNFFTGIGFIFSLFVAQTFGFLYSQQEQLYLALYSEVSEAKALLEQLSLVCRTRPFYRDMLQELQKYVRGDLEQLGRSPAGLLAGSAGQRDPLESVLYATSVGVPGAVYETVKGLRQARGARLGALQKKLPEQHFALLAILGALELSIFPVLSVGCAALDSAGPLGSNAAPGHITFLHAVLFGVMTFAVTLTLLVLRDLYSPVGDTYNMSEAARGDPRLMLLFAPPASPPCRPAPPPPIGALLVRSGALRAPPGALETLAEARAVRPPRSVAPFARPRSQGPARS</sequence>
<organism evidence="2 3">
    <name type="scientific">Prorocentrum cordatum</name>
    <dbReference type="NCBI Taxonomy" id="2364126"/>
    <lineage>
        <taxon>Eukaryota</taxon>
        <taxon>Sar</taxon>
        <taxon>Alveolata</taxon>
        <taxon>Dinophyceae</taxon>
        <taxon>Prorocentrales</taxon>
        <taxon>Prorocentraceae</taxon>
        <taxon>Prorocentrum</taxon>
    </lineage>
</organism>
<feature type="non-terminal residue" evidence="2">
    <location>
        <position position="1"/>
    </location>
</feature>
<dbReference type="EMBL" id="CAUYUJ010017727">
    <property type="protein sequence ID" value="CAK0877365.1"/>
    <property type="molecule type" value="Genomic_DNA"/>
</dbReference>
<keyword evidence="1" id="KW-0812">Transmembrane</keyword>
<keyword evidence="1" id="KW-1133">Transmembrane helix</keyword>
<feature type="transmembrane region" description="Helical" evidence="1">
    <location>
        <begin position="20"/>
        <end position="42"/>
    </location>
</feature>
<protein>
    <submittedName>
        <fullName evidence="2">Uncharacterized protein</fullName>
    </submittedName>
</protein>
<feature type="transmembrane region" description="Helical" evidence="1">
    <location>
        <begin position="246"/>
        <end position="270"/>
    </location>
</feature>
<feature type="transmembrane region" description="Helical" evidence="1">
    <location>
        <begin position="63"/>
        <end position="86"/>
    </location>
</feature>
<gene>
    <name evidence="2" type="ORF">PCOR1329_LOCUS61448</name>
</gene>
<feature type="transmembrane region" description="Helical" evidence="1">
    <location>
        <begin position="113"/>
        <end position="133"/>
    </location>
</feature>
<feature type="transmembrane region" description="Helical" evidence="1">
    <location>
        <begin position="407"/>
        <end position="428"/>
    </location>
</feature>
<evidence type="ECO:0000313" key="3">
    <source>
        <dbReference type="Proteomes" id="UP001189429"/>
    </source>
</evidence>
<evidence type="ECO:0000256" key="1">
    <source>
        <dbReference type="SAM" id="Phobius"/>
    </source>
</evidence>
<reference evidence="2" key="1">
    <citation type="submission" date="2023-10" db="EMBL/GenBank/DDBJ databases">
        <authorList>
            <person name="Chen Y."/>
            <person name="Shah S."/>
            <person name="Dougan E. K."/>
            <person name="Thang M."/>
            <person name="Chan C."/>
        </authorList>
    </citation>
    <scope>NUCLEOTIDE SEQUENCE [LARGE SCALE GENOMIC DNA]</scope>
</reference>
<feature type="transmembrane region" description="Helical" evidence="1">
    <location>
        <begin position="448"/>
        <end position="472"/>
    </location>
</feature>
<evidence type="ECO:0000313" key="2">
    <source>
        <dbReference type="EMBL" id="CAK0877365.1"/>
    </source>
</evidence>
<comment type="caution">
    <text evidence="2">The sequence shown here is derived from an EMBL/GenBank/DDBJ whole genome shotgun (WGS) entry which is preliminary data.</text>
</comment>
<keyword evidence="1" id="KW-0472">Membrane</keyword>
<feature type="transmembrane region" description="Helical" evidence="1">
    <location>
        <begin position="282"/>
        <end position="304"/>
    </location>
</feature>
<keyword evidence="3" id="KW-1185">Reference proteome</keyword>
<name>A0ABN9VV01_9DINO</name>
<feature type="non-terminal residue" evidence="2">
    <location>
        <position position="734"/>
    </location>
</feature>
<feature type="transmembrane region" description="Helical" evidence="1">
    <location>
        <begin position="623"/>
        <end position="645"/>
    </location>
</feature>
<dbReference type="Proteomes" id="UP001189429">
    <property type="component" value="Unassembled WGS sequence"/>
</dbReference>
<proteinExistence type="predicted"/>